<protein>
    <recommendedName>
        <fullName evidence="4">BZIP domain-containing protein</fullName>
    </recommendedName>
</protein>
<evidence type="ECO:0000313" key="2">
    <source>
        <dbReference type="EMBL" id="KAJ6328287.1"/>
    </source>
</evidence>
<feature type="compositionally biased region" description="Basic and acidic residues" evidence="1">
    <location>
        <begin position="93"/>
        <end position="105"/>
    </location>
</feature>
<accession>A0ABQ9A719</accession>
<reference evidence="2" key="1">
    <citation type="submission" date="2022-10" db="EMBL/GenBank/DDBJ databases">
        <authorList>
            <person name="Hyden B.L."/>
            <person name="Feng K."/>
            <person name="Yates T."/>
            <person name="Jawdy S."/>
            <person name="Smart L.B."/>
            <person name="Muchero W."/>
        </authorList>
    </citation>
    <scope>NUCLEOTIDE SEQUENCE</scope>
    <source>
        <tissue evidence="2">Shoot tip</tissue>
    </source>
</reference>
<dbReference type="Proteomes" id="UP001141253">
    <property type="component" value="Chromosome 14"/>
</dbReference>
<comment type="caution">
    <text evidence="2">The sequence shown here is derived from an EMBL/GenBank/DDBJ whole genome shotgun (WGS) entry which is preliminary data.</text>
</comment>
<name>A0ABQ9A719_9ROSI</name>
<keyword evidence="3" id="KW-1185">Reference proteome</keyword>
<feature type="region of interest" description="Disordered" evidence="1">
    <location>
        <begin position="1"/>
        <end position="71"/>
    </location>
</feature>
<gene>
    <name evidence="2" type="ORF">OIU77_010057</name>
</gene>
<organism evidence="2 3">
    <name type="scientific">Salix suchowensis</name>
    <dbReference type="NCBI Taxonomy" id="1278906"/>
    <lineage>
        <taxon>Eukaryota</taxon>
        <taxon>Viridiplantae</taxon>
        <taxon>Streptophyta</taxon>
        <taxon>Embryophyta</taxon>
        <taxon>Tracheophyta</taxon>
        <taxon>Spermatophyta</taxon>
        <taxon>Magnoliopsida</taxon>
        <taxon>eudicotyledons</taxon>
        <taxon>Gunneridae</taxon>
        <taxon>Pentapetalae</taxon>
        <taxon>rosids</taxon>
        <taxon>fabids</taxon>
        <taxon>Malpighiales</taxon>
        <taxon>Salicaceae</taxon>
        <taxon>Saliceae</taxon>
        <taxon>Salix</taxon>
    </lineage>
</organism>
<feature type="compositionally biased region" description="Basic and acidic residues" evidence="1">
    <location>
        <begin position="46"/>
        <end position="71"/>
    </location>
</feature>
<dbReference type="EMBL" id="JAPFFI010000022">
    <property type="protein sequence ID" value="KAJ6328287.1"/>
    <property type="molecule type" value="Genomic_DNA"/>
</dbReference>
<evidence type="ECO:0000256" key="1">
    <source>
        <dbReference type="SAM" id="MobiDB-lite"/>
    </source>
</evidence>
<evidence type="ECO:0008006" key="4">
    <source>
        <dbReference type="Google" id="ProtNLM"/>
    </source>
</evidence>
<feature type="region of interest" description="Disordered" evidence="1">
    <location>
        <begin position="85"/>
        <end position="105"/>
    </location>
</feature>
<evidence type="ECO:0000313" key="3">
    <source>
        <dbReference type="Proteomes" id="UP001141253"/>
    </source>
</evidence>
<sequence>MEANRNEVDPFGQELIEGSTIAEGIEHTTPSSSAPPIEGRVQLSDVQRRESKKAADRRYNEKRKRNDAELKRELQKLEADFGELESKKKKLKRERDQRKDLVDEENKKILSQYADTYAGENTGVPQAGVRASFFSSSTACLFVSQNRYSITCMPKSKSNYQ</sequence>
<reference evidence="2" key="2">
    <citation type="journal article" date="2023" name="Int. J. Mol. Sci.">
        <title>De Novo Assembly and Annotation of 11 Diverse Shrub Willow (Salix) Genomes Reveals Novel Gene Organization in Sex-Linked Regions.</title>
        <authorList>
            <person name="Hyden B."/>
            <person name="Feng K."/>
            <person name="Yates T.B."/>
            <person name="Jawdy S."/>
            <person name="Cereghino C."/>
            <person name="Smart L.B."/>
            <person name="Muchero W."/>
        </authorList>
    </citation>
    <scope>NUCLEOTIDE SEQUENCE</scope>
    <source>
        <tissue evidence="2">Shoot tip</tissue>
    </source>
</reference>
<proteinExistence type="predicted"/>